<dbReference type="SUPFAM" id="SSF49785">
    <property type="entry name" value="Galactose-binding domain-like"/>
    <property type="match status" value="1"/>
</dbReference>
<protein>
    <submittedName>
        <fullName evidence="3">CIA30 family protein</fullName>
    </submittedName>
</protein>
<comment type="similarity">
    <text evidence="1">Belongs to the CIA30 family.</text>
</comment>
<dbReference type="EMBL" id="JBCGDO010000015">
    <property type="protein sequence ID" value="MEM0543165.1"/>
    <property type="molecule type" value="Genomic_DNA"/>
</dbReference>
<gene>
    <name evidence="3" type="ORF">WFZ85_11110</name>
</gene>
<evidence type="ECO:0000259" key="2">
    <source>
        <dbReference type="Pfam" id="PF08547"/>
    </source>
</evidence>
<feature type="domain" description="NADH:ubiquinone oxidoreductase intermediate-associated protein 30" evidence="2">
    <location>
        <begin position="17"/>
        <end position="166"/>
    </location>
</feature>
<dbReference type="Proteomes" id="UP001460072">
    <property type="component" value="Unassembled WGS sequence"/>
</dbReference>
<dbReference type="RefSeq" id="WP_342696364.1">
    <property type="nucleotide sequence ID" value="NZ_JBCGDO010000015.1"/>
</dbReference>
<accession>A0ABU9N614</accession>
<evidence type="ECO:0000313" key="3">
    <source>
        <dbReference type="EMBL" id="MEM0543165.1"/>
    </source>
</evidence>
<name>A0ABU9N614_9FLAO</name>
<dbReference type="Gene3D" id="2.60.120.430">
    <property type="entry name" value="Galactose-binding lectin"/>
    <property type="match status" value="1"/>
</dbReference>
<dbReference type="PANTHER" id="PTHR13194">
    <property type="entry name" value="COMPLEX I INTERMEDIATE-ASSOCIATED PROTEIN 30"/>
    <property type="match status" value="1"/>
</dbReference>
<keyword evidence="4" id="KW-1185">Reference proteome</keyword>
<evidence type="ECO:0000313" key="4">
    <source>
        <dbReference type="Proteomes" id="UP001460072"/>
    </source>
</evidence>
<dbReference type="InterPro" id="IPR008979">
    <property type="entry name" value="Galactose-bd-like_sf"/>
</dbReference>
<proteinExistence type="inferred from homology"/>
<sequence length="173" mass="19897">MFLLFLFSCMMNSELLFDFNDKTNNSAWNIVDDGVMGGLSSSRFTINASGHGVFKGTVSTENYGGFCSVRHDMKPLSLKGKKSFTLRLKGDGKKYQFRVKANSRDYYNYIYEFQTTTDWQTIEIPISEMYASFRGRTLDIPNYDGERLSEMAFLIGNKKEESFQLLLDKIDLK</sequence>
<comment type="caution">
    <text evidence="3">The sequence shown here is derived from an EMBL/GenBank/DDBJ whole genome shotgun (WGS) entry which is preliminary data.</text>
</comment>
<dbReference type="InterPro" id="IPR039131">
    <property type="entry name" value="NDUFAF1"/>
</dbReference>
<reference evidence="3 4" key="1">
    <citation type="submission" date="2024-03" db="EMBL/GenBank/DDBJ databases">
        <title>Two novel species of the genus Flavobacterium exhibiting potentially degradation of complex polysaccharides.</title>
        <authorList>
            <person name="Lian X."/>
        </authorList>
    </citation>
    <scope>NUCLEOTIDE SEQUENCE [LARGE SCALE GENOMIC DNA]</scope>
    <source>
        <strain evidence="4">j3</strain>
    </source>
</reference>
<dbReference type="PANTHER" id="PTHR13194:SF19">
    <property type="entry name" value="NAD(P)-BINDING ROSSMANN-FOLD SUPERFAMILY PROTEIN"/>
    <property type="match status" value="1"/>
</dbReference>
<dbReference type="Pfam" id="PF08547">
    <property type="entry name" value="CIA30"/>
    <property type="match status" value="1"/>
</dbReference>
<dbReference type="InterPro" id="IPR013857">
    <property type="entry name" value="NADH-UbQ_OxRdtase-assoc_prot30"/>
</dbReference>
<evidence type="ECO:0000256" key="1">
    <source>
        <dbReference type="ARBA" id="ARBA00007884"/>
    </source>
</evidence>
<organism evidence="3 4">
    <name type="scientific">Flavobacterium aureirubrum</name>
    <dbReference type="NCBI Taxonomy" id="3133147"/>
    <lineage>
        <taxon>Bacteria</taxon>
        <taxon>Pseudomonadati</taxon>
        <taxon>Bacteroidota</taxon>
        <taxon>Flavobacteriia</taxon>
        <taxon>Flavobacteriales</taxon>
        <taxon>Flavobacteriaceae</taxon>
        <taxon>Flavobacterium</taxon>
    </lineage>
</organism>